<proteinExistence type="predicted"/>
<sequence length="80" mass="9341">MKTLKIKIVKAKILTTIVIGLFTLFSVKAQEENFVVLIGNMEHQVESVVLFNKESFKTLPEKYLVYVLTPIKQEYSFKFR</sequence>
<comment type="caution">
    <text evidence="1">The sequence shown here is derived from an EMBL/GenBank/DDBJ whole genome shotgun (WGS) entry which is preliminary data.</text>
</comment>
<accession>A0A5C7BA80</accession>
<evidence type="ECO:0000313" key="1">
    <source>
        <dbReference type="EMBL" id="TXE16951.1"/>
    </source>
</evidence>
<name>A0A5C7BA80_9FLAO</name>
<organism evidence="1 2">
    <name type="scientific">Psychroserpens burtonensis</name>
    <dbReference type="NCBI Taxonomy" id="49278"/>
    <lineage>
        <taxon>Bacteria</taxon>
        <taxon>Pseudomonadati</taxon>
        <taxon>Bacteroidota</taxon>
        <taxon>Flavobacteriia</taxon>
        <taxon>Flavobacteriales</taxon>
        <taxon>Flavobacteriaceae</taxon>
        <taxon>Psychroserpens</taxon>
    </lineage>
</organism>
<dbReference type="EMBL" id="VOSB01000015">
    <property type="protein sequence ID" value="TXE16951.1"/>
    <property type="molecule type" value="Genomic_DNA"/>
</dbReference>
<dbReference type="OrthoDB" id="9837035at2"/>
<dbReference type="AlphaFoldDB" id="A0A5C7BA80"/>
<protein>
    <submittedName>
        <fullName evidence="1">Uncharacterized protein</fullName>
    </submittedName>
</protein>
<reference evidence="1 2" key="1">
    <citation type="submission" date="2019-08" db="EMBL/GenBank/DDBJ databases">
        <title>Genome of Psychroserpens burtonensis ACAM 167.</title>
        <authorList>
            <person name="Bowman J.P."/>
        </authorList>
    </citation>
    <scope>NUCLEOTIDE SEQUENCE [LARGE SCALE GENOMIC DNA]</scope>
    <source>
        <strain evidence="1 2">ACAM 167</strain>
    </source>
</reference>
<gene>
    <name evidence="1" type="ORF">ES692_11410</name>
</gene>
<dbReference type="Proteomes" id="UP000321938">
    <property type="component" value="Unassembled WGS sequence"/>
</dbReference>
<keyword evidence="2" id="KW-1185">Reference proteome</keyword>
<dbReference type="STRING" id="1123037.GCA_000425305_02283"/>
<dbReference type="RefSeq" id="WP_028872085.1">
    <property type="nucleotide sequence ID" value="NZ_VOSB01000015.1"/>
</dbReference>
<evidence type="ECO:0000313" key="2">
    <source>
        <dbReference type="Proteomes" id="UP000321938"/>
    </source>
</evidence>